<comment type="caution">
    <text evidence="3">The sequence shown here is derived from an EMBL/GenBank/DDBJ whole genome shotgun (WGS) entry which is preliminary data.</text>
</comment>
<dbReference type="OrthoDB" id="6492465at2759"/>
<keyword evidence="2" id="KW-0472">Membrane</keyword>
<evidence type="ECO:0000256" key="2">
    <source>
        <dbReference type="SAM" id="Phobius"/>
    </source>
</evidence>
<protein>
    <submittedName>
        <fullName evidence="3">Uncharacterized protein</fullName>
    </submittedName>
</protein>
<dbReference type="Proteomes" id="UP000821853">
    <property type="component" value="Chromosome 2"/>
</dbReference>
<feature type="compositionally biased region" description="Low complexity" evidence="1">
    <location>
        <begin position="150"/>
        <end position="162"/>
    </location>
</feature>
<feature type="region of interest" description="Disordered" evidence="1">
    <location>
        <begin position="147"/>
        <end position="166"/>
    </location>
</feature>
<evidence type="ECO:0000256" key="1">
    <source>
        <dbReference type="SAM" id="MobiDB-lite"/>
    </source>
</evidence>
<dbReference type="EMBL" id="JABSTR010000004">
    <property type="protein sequence ID" value="KAH9366400.1"/>
    <property type="molecule type" value="Genomic_DNA"/>
</dbReference>
<evidence type="ECO:0000313" key="4">
    <source>
        <dbReference type="Proteomes" id="UP000821853"/>
    </source>
</evidence>
<dbReference type="OMA" id="TRWTSRF"/>
<proteinExistence type="predicted"/>
<gene>
    <name evidence="3" type="ORF">HPB48_002674</name>
</gene>
<reference evidence="3 4" key="1">
    <citation type="journal article" date="2020" name="Cell">
        <title>Large-Scale Comparative Analyses of Tick Genomes Elucidate Their Genetic Diversity and Vector Capacities.</title>
        <authorList>
            <consortium name="Tick Genome and Microbiome Consortium (TIGMIC)"/>
            <person name="Jia N."/>
            <person name="Wang J."/>
            <person name="Shi W."/>
            <person name="Du L."/>
            <person name="Sun Y."/>
            <person name="Zhan W."/>
            <person name="Jiang J.F."/>
            <person name="Wang Q."/>
            <person name="Zhang B."/>
            <person name="Ji P."/>
            <person name="Bell-Sakyi L."/>
            <person name="Cui X.M."/>
            <person name="Yuan T.T."/>
            <person name="Jiang B.G."/>
            <person name="Yang W.F."/>
            <person name="Lam T.T."/>
            <person name="Chang Q.C."/>
            <person name="Ding S.J."/>
            <person name="Wang X.J."/>
            <person name="Zhu J.G."/>
            <person name="Ruan X.D."/>
            <person name="Zhao L."/>
            <person name="Wei J.T."/>
            <person name="Ye R.Z."/>
            <person name="Que T.C."/>
            <person name="Du C.H."/>
            <person name="Zhou Y.H."/>
            <person name="Cheng J.X."/>
            <person name="Dai P.F."/>
            <person name="Guo W.B."/>
            <person name="Han X.H."/>
            <person name="Huang E.J."/>
            <person name="Li L.F."/>
            <person name="Wei W."/>
            <person name="Gao Y.C."/>
            <person name="Liu J.Z."/>
            <person name="Shao H.Z."/>
            <person name="Wang X."/>
            <person name="Wang C.C."/>
            <person name="Yang T.C."/>
            <person name="Huo Q.B."/>
            <person name="Li W."/>
            <person name="Chen H.Y."/>
            <person name="Chen S.E."/>
            <person name="Zhou L.G."/>
            <person name="Ni X.B."/>
            <person name="Tian J.H."/>
            <person name="Sheng Y."/>
            <person name="Liu T."/>
            <person name="Pan Y.S."/>
            <person name="Xia L.Y."/>
            <person name="Li J."/>
            <person name="Zhao F."/>
            <person name="Cao W.C."/>
        </authorList>
    </citation>
    <scope>NUCLEOTIDE SEQUENCE [LARGE SCALE GENOMIC DNA]</scope>
    <source>
        <strain evidence="3">HaeL-2018</strain>
    </source>
</reference>
<evidence type="ECO:0000313" key="3">
    <source>
        <dbReference type="EMBL" id="KAH9366400.1"/>
    </source>
</evidence>
<accession>A0A9J6FVK2</accession>
<feature type="transmembrane region" description="Helical" evidence="2">
    <location>
        <begin position="78"/>
        <end position="101"/>
    </location>
</feature>
<organism evidence="3 4">
    <name type="scientific">Haemaphysalis longicornis</name>
    <name type="common">Bush tick</name>
    <dbReference type="NCBI Taxonomy" id="44386"/>
    <lineage>
        <taxon>Eukaryota</taxon>
        <taxon>Metazoa</taxon>
        <taxon>Ecdysozoa</taxon>
        <taxon>Arthropoda</taxon>
        <taxon>Chelicerata</taxon>
        <taxon>Arachnida</taxon>
        <taxon>Acari</taxon>
        <taxon>Parasitiformes</taxon>
        <taxon>Ixodida</taxon>
        <taxon>Ixodoidea</taxon>
        <taxon>Ixodidae</taxon>
        <taxon>Haemaphysalinae</taxon>
        <taxon>Haemaphysalis</taxon>
    </lineage>
</organism>
<name>A0A9J6FVK2_HAELO</name>
<keyword evidence="2" id="KW-1133">Transmembrane helix</keyword>
<sequence>MEAEDPTVANPDDCRLVVGSSRNATKAASPVVVTVDSPNVHFETVCRCGHGRPSLVDVETGEAGLLQELHAKERRQKLMVLILTAACVVNLAVTGIGIAYLRLHFAQEDILAVEEPPSEVGHARQQHESGTSLYSHIKALIANKRRARMRTSTTQTSTTPSYRRMHKRRTRWTSRFHFPRTSHG</sequence>
<keyword evidence="2" id="KW-0812">Transmembrane</keyword>
<keyword evidence="4" id="KW-1185">Reference proteome</keyword>
<dbReference type="VEuPathDB" id="VectorBase:HLOH_041787"/>
<dbReference type="AlphaFoldDB" id="A0A9J6FVK2"/>